<dbReference type="InterPro" id="IPR050300">
    <property type="entry name" value="GDXG_lipolytic_enzyme"/>
</dbReference>
<dbReference type="Proteomes" id="UP000235005">
    <property type="component" value="Unassembled WGS sequence"/>
</dbReference>
<keyword evidence="2" id="KW-0812">Transmembrane</keyword>
<evidence type="ECO:0000313" key="5">
    <source>
        <dbReference type="Proteomes" id="UP000235005"/>
    </source>
</evidence>
<dbReference type="EMBL" id="PKUS01000001">
    <property type="protein sequence ID" value="PLW70979.1"/>
    <property type="molecule type" value="Genomic_DNA"/>
</dbReference>
<reference evidence="4 5" key="1">
    <citation type="submission" date="2018-01" db="EMBL/GenBank/DDBJ databases">
        <title>The draft genome sequence of Halioglobus lutimaris HF004.</title>
        <authorList>
            <person name="Du Z.-J."/>
            <person name="Shi M.-J."/>
        </authorList>
    </citation>
    <scope>NUCLEOTIDE SEQUENCE [LARGE SCALE GENOMIC DNA]</scope>
    <source>
        <strain evidence="4 5">HF004</strain>
    </source>
</reference>
<dbReference type="SUPFAM" id="SSF53474">
    <property type="entry name" value="alpha/beta-Hydrolases"/>
    <property type="match status" value="1"/>
</dbReference>
<dbReference type="GO" id="GO:0016787">
    <property type="term" value="F:hydrolase activity"/>
    <property type="evidence" value="ECO:0007669"/>
    <property type="project" value="UniProtKB-KW"/>
</dbReference>
<keyword evidence="1 4" id="KW-0378">Hydrolase</keyword>
<feature type="domain" description="BD-FAE-like" evidence="3">
    <location>
        <begin position="166"/>
        <end position="371"/>
    </location>
</feature>
<dbReference type="InterPro" id="IPR029058">
    <property type="entry name" value="AB_hydrolase_fold"/>
</dbReference>
<dbReference type="PANTHER" id="PTHR48081">
    <property type="entry name" value="AB HYDROLASE SUPERFAMILY PROTEIN C4A8.06C"/>
    <property type="match status" value="1"/>
</dbReference>
<proteinExistence type="predicted"/>
<evidence type="ECO:0000256" key="1">
    <source>
        <dbReference type="ARBA" id="ARBA00022801"/>
    </source>
</evidence>
<dbReference type="InterPro" id="IPR049492">
    <property type="entry name" value="BD-FAE-like_dom"/>
</dbReference>
<feature type="transmembrane region" description="Helical" evidence="2">
    <location>
        <begin position="75"/>
        <end position="96"/>
    </location>
</feature>
<dbReference type="Gene3D" id="3.40.50.1820">
    <property type="entry name" value="alpha/beta hydrolase"/>
    <property type="match status" value="1"/>
</dbReference>
<keyword evidence="2" id="KW-1133">Transmembrane helix</keyword>
<gene>
    <name evidence="4" type="ORF">C0039_02305</name>
</gene>
<dbReference type="AlphaFoldDB" id="A0A2N5X940"/>
<feature type="transmembrane region" description="Helical" evidence="2">
    <location>
        <begin position="6"/>
        <end position="29"/>
    </location>
</feature>
<evidence type="ECO:0000259" key="3">
    <source>
        <dbReference type="Pfam" id="PF20434"/>
    </source>
</evidence>
<keyword evidence="2" id="KW-0472">Membrane</keyword>
<organism evidence="4 5">
    <name type="scientific">Pseudohalioglobus lutimaris</name>
    <dbReference type="NCBI Taxonomy" id="1737061"/>
    <lineage>
        <taxon>Bacteria</taxon>
        <taxon>Pseudomonadati</taxon>
        <taxon>Pseudomonadota</taxon>
        <taxon>Gammaproteobacteria</taxon>
        <taxon>Cellvibrionales</taxon>
        <taxon>Halieaceae</taxon>
        <taxon>Pseudohalioglobus</taxon>
    </lineage>
</organism>
<accession>A0A2N5X940</accession>
<protein>
    <submittedName>
        <fullName evidence="4">Alpha/beta hydrolase</fullName>
    </submittedName>
</protein>
<evidence type="ECO:0000313" key="4">
    <source>
        <dbReference type="EMBL" id="PLW70979.1"/>
    </source>
</evidence>
<feature type="transmembrane region" description="Helical" evidence="2">
    <location>
        <begin position="41"/>
        <end position="69"/>
    </location>
</feature>
<dbReference type="Pfam" id="PF20434">
    <property type="entry name" value="BD-FAE"/>
    <property type="match status" value="1"/>
</dbReference>
<dbReference type="PANTHER" id="PTHR48081:SF33">
    <property type="entry name" value="KYNURENINE FORMAMIDASE"/>
    <property type="match status" value="1"/>
</dbReference>
<sequence length="423" mass="47183">MTVVEHLLVSGIYFFLALMSIIGTASAIVQARRLYWAAPLYFFAAWLTGELALIHLLWQVALTAVLAFSGALDNGLAQLGLGLFALSWMGLVYLQIQAMDTQRILRRALRRGLGIDYRSSLSPERQRVLEDGVRASSWMKPFSMFREGVRVHSHISYADGGKRNLLDIYHPHESREGGYPVLLQVHGGGWMIGEKEQQAKPLMYHLAQRGWLCVAINYRLSPTAAFPAHIVDVKKAIAWVRDNISQYGGNPDFIAITGGSAGGHLSSLAALTPGLAEFQPGFEEADTSIQAAVPFYGVYDLIDRYEIRPEMSMEKMLSDKVMQCTREENPELWESSSPLAHVHEGAPPMFVIHGTHDTLVWVEEARTFVSAMQNASKQAVVYGELPGAQHAFEVFHSVRTDHTVNAVTDFLEWSHARWCDARD</sequence>
<keyword evidence="5" id="KW-1185">Reference proteome</keyword>
<evidence type="ECO:0000256" key="2">
    <source>
        <dbReference type="SAM" id="Phobius"/>
    </source>
</evidence>
<name>A0A2N5X940_9GAMM</name>
<comment type="caution">
    <text evidence="4">The sequence shown here is derived from an EMBL/GenBank/DDBJ whole genome shotgun (WGS) entry which is preliminary data.</text>
</comment>